<dbReference type="PANTHER" id="PTHR45138:SF9">
    <property type="entry name" value="DIGUANYLATE CYCLASE DGCM-RELATED"/>
    <property type="match status" value="1"/>
</dbReference>
<dbReference type="InterPro" id="IPR031621">
    <property type="entry name" value="HisKA_7TM"/>
</dbReference>
<keyword evidence="3" id="KW-0808">Transferase</keyword>
<organism evidence="3 4">
    <name type="scientific">Fusibacter paucivorans</name>
    <dbReference type="NCBI Taxonomy" id="76009"/>
    <lineage>
        <taxon>Bacteria</taxon>
        <taxon>Bacillati</taxon>
        <taxon>Bacillota</taxon>
        <taxon>Clostridia</taxon>
        <taxon>Eubacteriales</taxon>
        <taxon>Eubacteriales Family XII. Incertae Sedis</taxon>
        <taxon>Fusibacter</taxon>
    </lineage>
</organism>
<sequence length="510" mass="57790">MQFLQGLLLASSSILYVFFAYYAFRHREVPGAISLGYLMLATVIWSVGAYFEIFASSIEQMIFWRNVQQIGVFGVPMLTLSFAIKYTLNRALSKIHRFLFVFPAVINLLIFTNGYHHLMRSGYDIVENAIFGKELVVHATAFDTMLVGINFVIPLLAVALFFDFRQKIGVAYKRQVTLLMISTLYTFLVTALKMSVLSSIGIYISMSVLYIPSAILFFFSLFRFDYFNLAPIAYNKVFDVIHEGVVVINKRMRIVDINPFATALIASEDKIAVGKDINACLKASFQFELAALSGQMTTYNLSCGDNRMIDMTYHPIIASENIVGAVLLLADVTGQKEYEKFLIERAYQDGLTGLLNRFGLNYFHDKHEGYQSLIVCVLDLDHFKSINDQYGHLNGDTVLIQFSDMLRETFTDHCEVARIGGEEFALYLYDQTLENAFERADTFRKRIDNHVVFTEDGNAIHFTVSIGISISVNANEPLKLIIARADEALYAAKNANRNRVMLYETNIANH</sequence>
<dbReference type="SUPFAM" id="SSF55073">
    <property type="entry name" value="Nucleotide cyclase"/>
    <property type="match status" value="1"/>
</dbReference>
<evidence type="ECO:0000313" key="3">
    <source>
        <dbReference type="EMBL" id="MBS7526270.1"/>
    </source>
</evidence>
<dbReference type="EC" id="2.7.7.65" evidence="3"/>
<dbReference type="PANTHER" id="PTHR45138">
    <property type="entry name" value="REGULATORY COMPONENTS OF SENSORY TRANSDUCTION SYSTEM"/>
    <property type="match status" value="1"/>
</dbReference>
<accession>A0ABS5PM66</accession>
<dbReference type="NCBIfam" id="TIGR00254">
    <property type="entry name" value="GGDEF"/>
    <property type="match status" value="1"/>
</dbReference>
<dbReference type="InterPro" id="IPR043128">
    <property type="entry name" value="Rev_trsase/Diguanyl_cyclase"/>
</dbReference>
<keyword evidence="4" id="KW-1185">Reference proteome</keyword>
<dbReference type="InterPro" id="IPR000160">
    <property type="entry name" value="GGDEF_dom"/>
</dbReference>
<feature type="transmembrane region" description="Helical" evidence="1">
    <location>
        <begin position="70"/>
        <end position="88"/>
    </location>
</feature>
<dbReference type="PROSITE" id="PS50887">
    <property type="entry name" value="GGDEF"/>
    <property type="match status" value="1"/>
</dbReference>
<dbReference type="InterPro" id="IPR050469">
    <property type="entry name" value="Diguanylate_Cyclase"/>
</dbReference>
<feature type="transmembrane region" description="Helical" evidence="1">
    <location>
        <begin position="95"/>
        <end position="115"/>
    </location>
</feature>
<dbReference type="Proteomes" id="UP000746471">
    <property type="component" value="Unassembled WGS sequence"/>
</dbReference>
<dbReference type="GO" id="GO:0052621">
    <property type="term" value="F:diguanylate cyclase activity"/>
    <property type="evidence" value="ECO:0007669"/>
    <property type="project" value="UniProtKB-EC"/>
</dbReference>
<feature type="transmembrane region" description="Helical" evidence="1">
    <location>
        <begin position="6"/>
        <end position="24"/>
    </location>
</feature>
<keyword evidence="1" id="KW-0812">Transmembrane</keyword>
<name>A0ABS5PM66_9FIRM</name>
<feature type="transmembrane region" description="Helical" evidence="1">
    <location>
        <begin position="200"/>
        <end position="222"/>
    </location>
</feature>
<dbReference type="Pfam" id="PF00990">
    <property type="entry name" value="GGDEF"/>
    <property type="match status" value="1"/>
</dbReference>
<dbReference type="RefSeq" id="WP_213236075.1">
    <property type="nucleotide sequence ID" value="NZ_JAHBCL010000009.1"/>
</dbReference>
<dbReference type="SMART" id="SM00267">
    <property type="entry name" value="GGDEF"/>
    <property type="match status" value="1"/>
</dbReference>
<dbReference type="InterPro" id="IPR029787">
    <property type="entry name" value="Nucleotide_cyclase"/>
</dbReference>
<evidence type="ECO:0000256" key="1">
    <source>
        <dbReference type="SAM" id="Phobius"/>
    </source>
</evidence>
<keyword evidence="3" id="KW-0548">Nucleotidyltransferase</keyword>
<feature type="transmembrane region" description="Helical" evidence="1">
    <location>
        <begin position="176"/>
        <end position="194"/>
    </location>
</feature>
<protein>
    <submittedName>
        <fullName evidence="3">Diguanylate cyclase</fullName>
        <ecNumber evidence="3">2.7.7.65</ecNumber>
    </submittedName>
</protein>
<dbReference type="Pfam" id="PF16927">
    <property type="entry name" value="HisKA_7TM"/>
    <property type="match status" value="1"/>
</dbReference>
<evidence type="ECO:0000259" key="2">
    <source>
        <dbReference type="PROSITE" id="PS50887"/>
    </source>
</evidence>
<reference evidence="3 4" key="1">
    <citation type="submission" date="2021-05" db="EMBL/GenBank/DDBJ databases">
        <title>Fusibacter ferrireducens sp. nov., an anaerobic, sulfur- and Fe-reducing bacterium isolated from the mangrove sediment.</title>
        <authorList>
            <person name="Qiu D."/>
        </authorList>
    </citation>
    <scope>NUCLEOTIDE SEQUENCE [LARGE SCALE GENOMIC DNA]</scope>
    <source>
        <strain evidence="3 4">DSM 12116</strain>
    </source>
</reference>
<keyword evidence="1" id="KW-0472">Membrane</keyword>
<gene>
    <name evidence="3" type="ORF">KHM83_06245</name>
</gene>
<feature type="transmembrane region" description="Helical" evidence="1">
    <location>
        <begin position="135"/>
        <end position="164"/>
    </location>
</feature>
<keyword evidence="1" id="KW-1133">Transmembrane helix</keyword>
<feature type="transmembrane region" description="Helical" evidence="1">
    <location>
        <begin position="36"/>
        <end position="58"/>
    </location>
</feature>
<evidence type="ECO:0000313" key="4">
    <source>
        <dbReference type="Proteomes" id="UP000746471"/>
    </source>
</evidence>
<comment type="caution">
    <text evidence="3">The sequence shown here is derived from an EMBL/GenBank/DDBJ whole genome shotgun (WGS) entry which is preliminary data.</text>
</comment>
<feature type="domain" description="GGDEF" evidence="2">
    <location>
        <begin position="371"/>
        <end position="505"/>
    </location>
</feature>
<dbReference type="CDD" id="cd01949">
    <property type="entry name" value="GGDEF"/>
    <property type="match status" value="1"/>
</dbReference>
<dbReference type="Gene3D" id="3.30.70.270">
    <property type="match status" value="1"/>
</dbReference>
<dbReference type="EMBL" id="JAHBCL010000009">
    <property type="protein sequence ID" value="MBS7526270.1"/>
    <property type="molecule type" value="Genomic_DNA"/>
</dbReference>
<dbReference type="Gene3D" id="3.30.450.20">
    <property type="entry name" value="PAS domain"/>
    <property type="match status" value="1"/>
</dbReference>
<proteinExistence type="predicted"/>